<dbReference type="InterPro" id="IPR003798">
    <property type="entry name" value="DNA_recombination_RmuC"/>
</dbReference>
<reference evidence="6 7" key="1">
    <citation type="submission" date="2020-02" db="EMBL/GenBank/DDBJ databases">
        <title>Comparative genomics of sulfur disproportionating microorganisms.</title>
        <authorList>
            <person name="Ward L.M."/>
            <person name="Bertran E."/>
            <person name="Johnston D.T."/>
        </authorList>
    </citation>
    <scope>NUCLEOTIDE SEQUENCE [LARGE SCALE GENOMIC DNA]</scope>
    <source>
        <strain evidence="6 7">DSM 3696</strain>
    </source>
</reference>
<keyword evidence="4" id="KW-0233">DNA recombination</keyword>
<name>A0A7K3NI05_9BACT</name>
<dbReference type="Proteomes" id="UP000469724">
    <property type="component" value="Unassembled WGS sequence"/>
</dbReference>
<dbReference type="Pfam" id="PF02646">
    <property type="entry name" value="RmuC"/>
    <property type="match status" value="1"/>
</dbReference>
<proteinExistence type="inferred from homology"/>
<sequence>MSGILVEPAPLVTTILAALCLILLVALHLRYKPFNPTAIVTVLEGLIHEQERLEGVMHEESARGRAEHAQAAQALRGELLAMVHALGDTVSGRVSIMAAQQKDNLEGVGRIVEKFSQSTEANLTRIRDAMEKRLSEILQAEVEASRTTREESANSLKQFGESMENRMSILTGTNEQRLGELRASVETKLSQIQTDNAARLEEMRKTVDEKLQGTLEKRLGQSFQLVSERLELVHKGLGEMQTLAAGVGDLKKVLTNVKTRGTWGEVQLERLLEQIFAPGQFVKNFSPNGRETVEFAVRMAGREGEVECMLPIDAKYPVEDYERLLAAVEAGSPEAADAASRQIEMRIKACAKDIREKYICPPITTIFAVLFLPVEGLYAEVLRRPGLVEALQRDFRVVIAGPTTLTAILSSVQMGLAVAAISKRSEEVWKTLGAVKLEFRKYGDVLDKVKKSLTSASNQLDSVSTRSRAIERKLRSVTELPESESRQMLMDIKDIMGDMAAEEPA</sequence>
<comment type="caution">
    <text evidence="6">The sequence shown here is derived from an EMBL/GenBank/DDBJ whole genome shotgun (WGS) entry which is preliminary data.</text>
</comment>
<evidence type="ECO:0000256" key="5">
    <source>
        <dbReference type="SAM" id="Phobius"/>
    </source>
</evidence>
<feature type="transmembrane region" description="Helical" evidence="5">
    <location>
        <begin position="12"/>
        <end position="29"/>
    </location>
</feature>
<evidence type="ECO:0000256" key="2">
    <source>
        <dbReference type="ARBA" id="ARBA00009840"/>
    </source>
</evidence>
<gene>
    <name evidence="6" type="primary">rmuC</name>
    <name evidence="6" type="ORF">G3N56_01625</name>
</gene>
<dbReference type="PANTHER" id="PTHR30563">
    <property type="entry name" value="DNA RECOMBINATION PROTEIN RMUC"/>
    <property type="match status" value="1"/>
</dbReference>
<keyword evidence="7" id="KW-1185">Reference proteome</keyword>
<comment type="function">
    <text evidence="1">Involved in DNA recombination.</text>
</comment>
<keyword evidence="3" id="KW-0175">Coiled coil</keyword>
<evidence type="ECO:0000313" key="7">
    <source>
        <dbReference type="Proteomes" id="UP000469724"/>
    </source>
</evidence>
<dbReference type="AlphaFoldDB" id="A0A7K3NI05"/>
<dbReference type="GO" id="GO:0006310">
    <property type="term" value="P:DNA recombination"/>
    <property type="evidence" value="ECO:0007669"/>
    <property type="project" value="UniProtKB-KW"/>
</dbReference>
<accession>A0A7K3NI05</accession>
<keyword evidence="5" id="KW-0472">Membrane</keyword>
<organism evidence="6 7">
    <name type="scientific">Desulfolutivibrio sulfodismutans</name>
    <dbReference type="NCBI Taxonomy" id="63561"/>
    <lineage>
        <taxon>Bacteria</taxon>
        <taxon>Pseudomonadati</taxon>
        <taxon>Thermodesulfobacteriota</taxon>
        <taxon>Desulfovibrionia</taxon>
        <taxon>Desulfovibrionales</taxon>
        <taxon>Desulfovibrionaceae</taxon>
        <taxon>Desulfolutivibrio</taxon>
    </lineage>
</organism>
<evidence type="ECO:0000256" key="1">
    <source>
        <dbReference type="ARBA" id="ARBA00003416"/>
    </source>
</evidence>
<keyword evidence="5" id="KW-0812">Transmembrane</keyword>
<dbReference type="EMBL" id="JAAGRQ010000004">
    <property type="protein sequence ID" value="NDY55443.1"/>
    <property type="molecule type" value="Genomic_DNA"/>
</dbReference>
<evidence type="ECO:0000313" key="6">
    <source>
        <dbReference type="EMBL" id="NDY55443.1"/>
    </source>
</evidence>
<keyword evidence="5" id="KW-1133">Transmembrane helix</keyword>
<protein>
    <submittedName>
        <fullName evidence="6">DNA recombination protein RmuC</fullName>
    </submittedName>
</protein>
<evidence type="ECO:0000256" key="4">
    <source>
        <dbReference type="ARBA" id="ARBA00023172"/>
    </source>
</evidence>
<comment type="similarity">
    <text evidence="2">Belongs to the RmuC family.</text>
</comment>
<evidence type="ECO:0000256" key="3">
    <source>
        <dbReference type="ARBA" id="ARBA00023054"/>
    </source>
</evidence>
<dbReference type="PANTHER" id="PTHR30563:SF0">
    <property type="entry name" value="DNA RECOMBINATION PROTEIN RMUC"/>
    <property type="match status" value="1"/>
</dbReference>